<comment type="caution">
    <text evidence="1">The sequence shown here is derived from an EMBL/GenBank/DDBJ whole genome shotgun (WGS) entry which is preliminary data.</text>
</comment>
<feature type="non-terminal residue" evidence="1">
    <location>
        <position position="101"/>
    </location>
</feature>
<dbReference type="Proteomes" id="UP000265520">
    <property type="component" value="Unassembled WGS sequence"/>
</dbReference>
<sequence>MDGHHNIKVSPLGHLKVLISSVVEGEVEELVGAVGWWCTWFDKFEKWSPEAVSNQRTTWLRCFGIPLHAWGDALFRSLAFKFGSFIEVDSSTKNMLRGDVA</sequence>
<reference evidence="1 2" key="1">
    <citation type="journal article" date="2018" name="Front. Plant Sci.">
        <title>Red Clover (Trifolium pratense) and Zigzag Clover (T. medium) - A Picture of Genomic Similarities and Differences.</title>
        <authorList>
            <person name="Dluhosova J."/>
            <person name="Istvanek J."/>
            <person name="Nedelnik J."/>
            <person name="Repkova J."/>
        </authorList>
    </citation>
    <scope>NUCLEOTIDE SEQUENCE [LARGE SCALE GENOMIC DNA]</scope>
    <source>
        <strain evidence="2">cv. 10/8</strain>
        <tissue evidence="1">Leaf</tissue>
    </source>
</reference>
<proteinExistence type="predicted"/>
<dbReference type="PANTHER" id="PTHR34427">
    <property type="entry name" value="DUF4283 DOMAIN PROTEIN"/>
    <property type="match status" value="1"/>
</dbReference>
<accession>A0A392S8B0</accession>
<organism evidence="1 2">
    <name type="scientific">Trifolium medium</name>
    <dbReference type="NCBI Taxonomy" id="97028"/>
    <lineage>
        <taxon>Eukaryota</taxon>
        <taxon>Viridiplantae</taxon>
        <taxon>Streptophyta</taxon>
        <taxon>Embryophyta</taxon>
        <taxon>Tracheophyta</taxon>
        <taxon>Spermatophyta</taxon>
        <taxon>Magnoliopsida</taxon>
        <taxon>eudicotyledons</taxon>
        <taxon>Gunneridae</taxon>
        <taxon>Pentapetalae</taxon>
        <taxon>rosids</taxon>
        <taxon>fabids</taxon>
        <taxon>Fabales</taxon>
        <taxon>Fabaceae</taxon>
        <taxon>Papilionoideae</taxon>
        <taxon>50 kb inversion clade</taxon>
        <taxon>NPAAA clade</taxon>
        <taxon>Hologalegina</taxon>
        <taxon>IRL clade</taxon>
        <taxon>Trifolieae</taxon>
        <taxon>Trifolium</taxon>
    </lineage>
</organism>
<name>A0A392S8B0_9FABA</name>
<protein>
    <submittedName>
        <fullName evidence="1">DUF4283 domain protein</fullName>
    </submittedName>
</protein>
<dbReference type="EMBL" id="LXQA010339837">
    <property type="protein sequence ID" value="MCI45121.1"/>
    <property type="molecule type" value="Genomic_DNA"/>
</dbReference>
<dbReference type="PANTHER" id="PTHR34427:SF5">
    <property type="entry name" value="DUF4283 DOMAIN-CONTAINING PROTEIN"/>
    <property type="match status" value="1"/>
</dbReference>
<dbReference type="AlphaFoldDB" id="A0A392S8B0"/>
<keyword evidence="2" id="KW-1185">Reference proteome</keyword>
<evidence type="ECO:0000313" key="2">
    <source>
        <dbReference type="Proteomes" id="UP000265520"/>
    </source>
</evidence>
<evidence type="ECO:0000313" key="1">
    <source>
        <dbReference type="EMBL" id="MCI45121.1"/>
    </source>
</evidence>